<feature type="region of interest" description="Disordered" evidence="1">
    <location>
        <begin position="29"/>
        <end position="80"/>
    </location>
</feature>
<dbReference type="Proteomes" id="UP000193498">
    <property type="component" value="Unassembled WGS sequence"/>
</dbReference>
<feature type="region of interest" description="Disordered" evidence="1">
    <location>
        <begin position="458"/>
        <end position="509"/>
    </location>
</feature>
<dbReference type="EMBL" id="MCFE01000027">
    <property type="protein sequence ID" value="ORY05227.1"/>
    <property type="molecule type" value="Genomic_DNA"/>
</dbReference>
<feature type="compositionally biased region" description="Low complexity" evidence="1">
    <location>
        <begin position="427"/>
        <end position="446"/>
    </location>
</feature>
<comment type="caution">
    <text evidence="2">The sequence shown here is derived from an EMBL/GenBank/DDBJ whole genome shotgun (WGS) entry which is preliminary data.</text>
</comment>
<feature type="compositionally biased region" description="Basic residues" evidence="1">
    <location>
        <begin position="300"/>
        <end position="309"/>
    </location>
</feature>
<feature type="compositionally biased region" description="Basic and acidic residues" evidence="1">
    <location>
        <begin position="174"/>
        <end position="184"/>
    </location>
</feature>
<keyword evidence="3" id="KW-1185">Reference proteome</keyword>
<reference evidence="2 3" key="1">
    <citation type="submission" date="2016-07" db="EMBL/GenBank/DDBJ databases">
        <title>Pervasive Adenine N6-methylation of Active Genes in Fungi.</title>
        <authorList>
            <consortium name="DOE Joint Genome Institute"/>
            <person name="Mondo S.J."/>
            <person name="Dannebaum R.O."/>
            <person name="Kuo R.C."/>
            <person name="Labutti K."/>
            <person name="Haridas S."/>
            <person name="Kuo A."/>
            <person name="Salamov A."/>
            <person name="Ahrendt S.R."/>
            <person name="Lipzen A."/>
            <person name="Sullivan W."/>
            <person name="Andreopoulos W.B."/>
            <person name="Clum A."/>
            <person name="Lindquist E."/>
            <person name="Daum C."/>
            <person name="Ramamoorthy G.K."/>
            <person name="Gryganskyi A."/>
            <person name="Culley D."/>
            <person name="Magnuson J.K."/>
            <person name="James T.Y."/>
            <person name="O'Malley M.A."/>
            <person name="Stajich J.E."/>
            <person name="Spatafora J.W."/>
            <person name="Visel A."/>
            <person name="Grigoriev I.V."/>
        </authorList>
    </citation>
    <scope>NUCLEOTIDE SEQUENCE [LARGE SCALE GENOMIC DNA]</scope>
    <source>
        <strain evidence="2 3">CBS 931.73</strain>
    </source>
</reference>
<evidence type="ECO:0000313" key="2">
    <source>
        <dbReference type="EMBL" id="ORY05227.1"/>
    </source>
</evidence>
<feature type="region of interest" description="Disordered" evidence="1">
    <location>
        <begin position="109"/>
        <end position="446"/>
    </location>
</feature>
<gene>
    <name evidence="2" type="ORF">K493DRAFT_333619</name>
</gene>
<feature type="compositionally biased region" description="Basic and acidic residues" evidence="1">
    <location>
        <begin position="383"/>
        <end position="399"/>
    </location>
</feature>
<feature type="compositionally biased region" description="Polar residues" evidence="1">
    <location>
        <begin position="465"/>
        <end position="476"/>
    </location>
</feature>
<accession>A0A1Y1Z5H4</accession>
<sequence>MEARRSSSPTTICSNRPKKHVDYAVNPEVDPLFQPKPKFEDLTAGTERKKIVDSVSKEGPESSYRESKRSRLSATERREQADIKKALELSLVEEDCIDMGRVDRTVVKDIWADPNFFGNQERPTSRRKERLLPNNNTAPEPIPQEQQRIVSQEKAEPSSNTSTPSGPVETPSVKVKEGHSEAKNSKQVPSPKEIEDLFDDGDLSDTKDILSDDEMALIPHGRPRTKPQSTPNQDTRKRIVKQKEEHKQASSSEEDTHPSLATASAMTEVNIVIPKVSLKTAPSEDVSIVIDDEITTPKRVSPRTARKKPASSSRSSDNEFEHSEGNAKPKRASRGSANPIPRVDSLVSEDESGSEFEETLKSKRKVKSPMKPKRKKLAAPKVSKTEETTDSDSVGKESDTMESNVQQNVEDATPNTPKATRTPKSRNATPNCPTTNNTINRTPSVGLKVSSSLKPLLVTKPTVPANDSAQSSSRSPVISGGPARVGLSRRHKFKPLHPYLQSPSKIPQP</sequence>
<evidence type="ECO:0000256" key="1">
    <source>
        <dbReference type="SAM" id="MobiDB-lite"/>
    </source>
</evidence>
<dbReference type="AlphaFoldDB" id="A0A1Y1Z5H4"/>
<organism evidence="2 3">
    <name type="scientific">Basidiobolus meristosporus CBS 931.73</name>
    <dbReference type="NCBI Taxonomy" id="1314790"/>
    <lineage>
        <taxon>Eukaryota</taxon>
        <taxon>Fungi</taxon>
        <taxon>Fungi incertae sedis</taxon>
        <taxon>Zoopagomycota</taxon>
        <taxon>Entomophthoromycotina</taxon>
        <taxon>Basidiobolomycetes</taxon>
        <taxon>Basidiobolales</taxon>
        <taxon>Basidiobolaceae</taxon>
        <taxon>Basidiobolus</taxon>
    </lineage>
</organism>
<dbReference type="InParanoid" id="A0A1Y1Z5H4"/>
<feature type="compositionally biased region" description="Polar residues" evidence="1">
    <location>
        <begin position="401"/>
        <end position="419"/>
    </location>
</feature>
<proteinExistence type="predicted"/>
<feature type="compositionally biased region" description="Basic and acidic residues" evidence="1">
    <location>
        <begin position="234"/>
        <end position="248"/>
    </location>
</feature>
<feature type="compositionally biased region" description="Basic and acidic residues" evidence="1">
    <location>
        <begin position="316"/>
        <end position="327"/>
    </location>
</feature>
<feature type="compositionally biased region" description="Basic residues" evidence="1">
    <location>
        <begin position="362"/>
        <end position="378"/>
    </location>
</feature>
<feature type="compositionally biased region" description="Polar residues" evidence="1">
    <location>
        <begin position="133"/>
        <end position="150"/>
    </location>
</feature>
<name>A0A1Y1Z5H4_9FUNG</name>
<evidence type="ECO:0000313" key="3">
    <source>
        <dbReference type="Proteomes" id="UP000193498"/>
    </source>
</evidence>
<feature type="compositionally biased region" description="Acidic residues" evidence="1">
    <location>
        <begin position="347"/>
        <end position="357"/>
    </location>
</feature>
<feature type="compositionally biased region" description="Basic and acidic residues" evidence="1">
    <location>
        <begin position="37"/>
        <end position="80"/>
    </location>
</feature>
<protein>
    <submittedName>
        <fullName evidence="2">Uncharacterized protein</fullName>
    </submittedName>
</protein>